<keyword evidence="4 6" id="KW-0472">Membrane</keyword>
<organism evidence="7 8">
    <name type="scientific">Rhizoctonia solani</name>
    <dbReference type="NCBI Taxonomy" id="456999"/>
    <lineage>
        <taxon>Eukaryota</taxon>
        <taxon>Fungi</taxon>
        <taxon>Dikarya</taxon>
        <taxon>Basidiomycota</taxon>
        <taxon>Agaricomycotina</taxon>
        <taxon>Agaricomycetes</taxon>
        <taxon>Cantharellales</taxon>
        <taxon>Ceratobasidiaceae</taxon>
        <taxon>Rhizoctonia</taxon>
    </lineage>
</organism>
<accession>A0A8H7IAT2</accession>
<dbReference type="AlphaFoldDB" id="A0A8H7IAT2"/>
<dbReference type="Gene3D" id="1.20.1250.20">
    <property type="entry name" value="MFS general substrate transporter like domains"/>
    <property type="match status" value="2"/>
</dbReference>
<dbReference type="InterPro" id="IPR036259">
    <property type="entry name" value="MFS_trans_sf"/>
</dbReference>
<feature type="transmembrane region" description="Helical" evidence="6">
    <location>
        <begin position="89"/>
        <end position="110"/>
    </location>
</feature>
<dbReference type="EMBL" id="JACYCF010000013">
    <property type="protein sequence ID" value="KAF8753383.1"/>
    <property type="molecule type" value="Genomic_DNA"/>
</dbReference>
<evidence type="ECO:0000256" key="4">
    <source>
        <dbReference type="ARBA" id="ARBA00023136"/>
    </source>
</evidence>
<dbReference type="Pfam" id="PF00083">
    <property type="entry name" value="Sugar_tr"/>
    <property type="match status" value="2"/>
</dbReference>
<evidence type="ECO:0000256" key="5">
    <source>
        <dbReference type="SAM" id="MobiDB-lite"/>
    </source>
</evidence>
<feature type="compositionally biased region" description="Basic and acidic residues" evidence="5">
    <location>
        <begin position="1"/>
        <end position="10"/>
    </location>
</feature>
<sequence>MSTAVDEKHSASSSSSANNVPAGKNPNAMTYDERRRAALREVDEAKFSCCVGFFTDAYDIFAINIAATMLGFVYGKGCPQPNQDLGVKLPLLSAHWVGQLLFGWLADVVGRKKMYGVELMISDHRRNVAQALSGSGPAVGIVGAIIVWRFIMGVRYGGDPLLLSHYCHEAYKSSIINGPADLHKIDYCWRILIGLVLFPAALPSTSAANDVSIVVTNAKYKHDPDAVIERVQAPKASWADFIIFICMGFGYDKMIHTQRRQEGFVFLYCFANFFQNFGPNTTTFIVPGEAFPTRYRSTAHGISAASGKLGAIIAQVDFALFMLTGLFATFLIPETKGRTLEDLSNESQDGFVSGGAGPLELRDGVVVDPRTDRPVGVVQPVQGANAQY</sequence>
<evidence type="ECO:0000256" key="2">
    <source>
        <dbReference type="ARBA" id="ARBA00022692"/>
    </source>
</evidence>
<dbReference type="SUPFAM" id="SSF103473">
    <property type="entry name" value="MFS general substrate transporter"/>
    <property type="match status" value="2"/>
</dbReference>
<evidence type="ECO:0000256" key="3">
    <source>
        <dbReference type="ARBA" id="ARBA00022989"/>
    </source>
</evidence>
<reference evidence="7" key="1">
    <citation type="submission" date="2020-09" db="EMBL/GenBank/DDBJ databases">
        <title>Comparative genome analyses of four rice-infecting Rhizoctonia solani isolates reveal extensive enrichment of homogalacturonan modification genes.</title>
        <authorList>
            <person name="Lee D.-Y."/>
            <person name="Jeon J."/>
            <person name="Kim K.-T."/>
            <person name="Cheong K."/>
            <person name="Song H."/>
            <person name="Choi G."/>
            <person name="Ko J."/>
            <person name="Opiyo S.O."/>
            <person name="Zuo S."/>
            <person name="Madhav S."/>
            <person name="Lee Y.-H."/>
            <person name="Wang G.-L."/>
        </authorList>
    </citation>
    <scope>NUCLEOTIDE SEQUENCE</scope>
    <source>
        <strain evidence="7">AG1-IA B2</strain>
    </source>
</reference>
<dbReference type="InterPro" id="IPR005828">
    <property type="entry name" value="MFS_sugar_transport-like"/>
</dbReference>
<evidence type="ECO:0000313" key="7">
    <source>
        <dbReference type="EMBL" id="KAF8753383.1"/>
    </source>
</evidence>
<evidence type="ECO:0000256" key="6">
    <source>
        <dbReference type="SAM" id="Phobius"/>
    </source>
</evidence>
<proteinExistence type="predicted"/>
<keyword evidence="2 6" id="KW-0812">Transmembrane</keyword>
<dbReference type="GO" id="GO:0016020">
    <property type="term" value="C:membrane"/>
    <property type="evidence" value="ECO:0007669"/>
    <property type="project" value="UniProtKB-SubCell"/>
</dbReference>
<protein>
    <submittedName>
        <fullName evidence="7">Phosphate</fullName>
    </submittedName>
</protein>
<evidence type="ECO:0000256" key="1">
    <source>
        <dbReference type="ARBA" id="ARBA00004141"/>
    </source>
</evidence>
<dbReference type="Proteomes" id="UP000614334">
    <property type="component" value="Unassembled WGS sequence"/>
</dbReference>
<feature type="region of interest" description="Disordered" evidence="5">
    <location>
        <begin position="1"/>
        <end position="28"/>
    </location>
</feature>
<comment type="subcellular location">
    <subcellularLocation>
        <location evidence="1">Membrane</location>
        <topology evidence="1">Multi-pass membrane protein</topology>
    </subcellularLocation>
</comment>
<keyword evidence="3 6" id="KW-1133">Transmembrane helix</keyword>
<feature type="transmembrane region" description="Helical" evidence="6">
    <location>
        <begin position="312"/>
        <end position="332"/>
    </location>
</feature>
<dbReference type="GO" id="GO:0022857">
    <property type="term" value="F:transmembrane transporter activity"/>
    <property type="evidence" value="ECO:0007669"/>
    <property type="project" value="InterPro"/>
</dbReference>
<name>A0A8H7IAT2_9AGAM</name>
<comment type="caution">
    <text evidence="7">The sequence shown here is derived from an EMBL/GenBank/DDBJ whole genome shotgun (WGS) entry which is preliminary data.</text>
</comment>
<evidence type="ECO:0000313" key="8">
    <source>
        <dbReference type="Proteomes" id="UP000614334"/>
    </source>
</evidence>
<feature type="transmembrane region" description="Helical" evidence="6">
    <location>
        <begin position="131"/>
        <end position="151"/>
    </location>
</feature>
<dbReference type="PANTHER" id="PTHR24064">
    <property type="entry name" value="SOLUTE CARRIER FAMILY 22 MEMBER"/>
    <property type="match status" value="1"/>
</dbReference>
<gene>
    <name evidence="7" type="ORF">RHS01_06997</name>
</gene>